<organism evidence="2 3">
    <name type="scientific">Rubinisphaera italica</name>
    <dbReference type="NCBI Taxonomy" id="2527969"/>
    <lineage>
        <taxon>Bacteria</taxon>
        <taxon>Pseudomonadati</taxon>
        <taxon>Planctomycetota</taxon>
        <taxon>Planctomycetia</taxon>
        <taxon>Planctomycetales</taxon>
        <taxon>Planctomycetaceae</taxon>
        <taxon>Rubinisphaera</taxon>
    </lineage>
</organism>
<proteinExistence type="predicted"/>
<gene>
    <name evidence="2" type="ORF">Pan54_03590</name>
</gene>
<feature type="domain" description="Helix-turn-helix" evidence="1">
    <location>
        <begin position="1"/>
        <end position="50"/>
    </location>
</feature>
<dbReference type="Gene3D" id="1.10.1660.10">
    <property type="match status" value="1"/>
</dbReference>
<dbReference type="GO" id="GO:0003677">
    <property type="term" value="F:DNA binding"/>
    <property type="evidence" value="ECO:0007669"/>
    <property type="project" value="InterPro"/>
</dbReference>
<evidence type="ECO:0000259" key="1">
    <source>
        <dbReference type="Pfam" id="PF12728"/>
    </source>
</evidence>
<dbReference type="Proteomes" id="UP000316095">
    <property type="component" value="Unassembled WGS sequence"/>
</dbReference>
<comment type="caution">
    <text evidence="2">The sequence shown here is derived from an EMBL/GenBank/DDBJ whole genome shotgun (WGS) entry which is preliminary data.</text>
</comment>
<keyword evidence="3" id="KW-1185">Reference proteome</keyword>
<evidence type="ECO:0000313" key="3">
    <source>
        <dbReference type="Proteomes" id="UP000316095"/>
    </source>
</evidence>
<protein>
    <submittedName>
        <fullName evidence="2">Helix-turn-helix domain protein</fullName>
    </submittedName>
</protein>
<dbReference type="InterPro" id="IPR010093">
    <property type="entry name" value="SinI_DNA-bd"/>
</dbReference>
<name>A0A5C5XB74_9PLAN</name>
<dbReference type="Pfam" id="PF12728">
    <property type="entry name" value="HTH_17"/>
    <property type="match status" value="1"/>
</dbReference>
<dbReference type="NCBIfam" id="TIGR01764">
    <property type="entry name" value="excise"/>
    <property type="match status" value="1"/>
</dbReference>
<reference evidence="2 3" key="1">
    <citation type="submission" date="2019-02" db="EMBL/GenBank/DDBJ databases">
        <title>Deep-cultivation of Planctomycetes and their phenomic and genomic characterization uncovers novel biology.</title>
        <authorList>
            <person name="Wiegand S."/>
            <person name="Jogler M."/>
            <person name="Boedeker C."/>
            <person name="Pinto D."/>
            <person name="Vollmers J."/>
            <person name="Rivas-Marin E."/>
            <person name="Kohn T."/>
            <person name="Peeters S.H."/>
            <person name="Heuer A."/>
            <person name="Rast P."/>
            <person name="Oberbeckmann S."/>
            <person name="Bunk B."/>
            <person name="Jeske O."/>
            <person name="Meyerdierks A."/>
            <person name="Storesund J.E."/>
            <person name="Kallscheuer N."/>
            <person name="Luecker S."/>
            <person name="Lage O.M."/>
            <person name="Pohl T."/>
            <person name="Merkel B.J."/>
            <person name="Hornburger P."/>
            <person name="Mueller R.-W."/>
            <person name="Bruemmer F."/>
            <person name="Labrenz M."/>
            <person name="Spormann A.M."/>
            <person name="Op Den Camp H."/>
            <person name="Overmann J."/>
            <person name="Amann R."/>
            <person name="Jetten M.S.M."/>
            <person name="Mascher T."/>
            <person name="Medema M.H."/>
            <person name="Devos D.P."/>
            <person name="Kaster A.-K."/>
            <person name="Ovreas L."/>
            <person name="Rohde M."/>
            <person name="Galperin M.Y."/>
            <person name="Jogler C."/>
        </authorList>
    </citation>
    <scope>NUCLEOTIDE SEQUENCE [LARGE SCALE GENOMIC DNA]</scope>
    <source>
        <strain evidence="2 3">Pan54</strain>
    </source>
</reference>
<evidence type="ECO:0000313" key="2">
    <source>
        <dbReference type="EMBL" id="TWT59651.1"/>
    </source>
</evidence>
<dbReference type="SUPFAM" id="SSF46955">
    <property type="entry name" value="Putative DNA-binding domain"/>
    <property type="match status" value="1"/>
</dbReference>
<dbReference type="AlphaFoldDB" id="A0A5C5XB74"/>
<dbReference type="RefSeq" id="WP_165441527.1">
    <property type="nucleotide sequence ID" value="NZ_SJPG01000001.1"/>
</dbReference>
<dbReference type="InterPro" id="IPR041657">
    <property type="entry name" value="HTH_17"/>
</dbReference>
<dbReference type="EMBL" id="SJPG01000001">
    <property type="protein sequence ID" value="TWT59651.1"/>
    <property type="molecule type" value="Genomic_DNA"/>
</dbReference>
<accession>A0A5C5XB74</accession>
<dbReference type="InterPro" id="IPR009061">
    <property type="entry name" value="DNA-bd_dom_put_sf"/>
</dbReference>
<sequence>MLTVSEIAKSLEINPTTVRRLIETGEITAYKVGKTYRVTKEDYEKFLANNKVG</sequence>